<dbReference type="AlphaFoldDB" id="A0AAV2WLD9"/>
<dbReference type="EMBL" id="LK021338">
    <property type="protein sequence ID" value="CDQ44937.1"/>
    <property type="molecule type" value="Genomic_DNA"/>
</dbReference>
<evidence type="ECO:0000313" key="1">
    <source>
        <dbReference type="EMBL" id="CDQ44937.1"/>
    </source>
</evidence>
<name>A0AAV2WLD9_MYCNE</name>
<sequence length="149" mass="16155">MKLWQRNLIGTAVAAAAAITATVFILEPEWTDYRRTVVPAHTAAPRQSIEVDGQTWAVRNVSRTTTKYGSALPEGTVQLNVLIERTGSAAEEFGCAGYLIEGERSWRGSGPPCGAEMSLPWTFLVPSSAEPTAVDVRRPDGSILLRLEL</sequence>
<proteinExistence type="predicted"/>
<evidence type="ECO:0000313" key="2">
    <source>
        <dbReference type="Proteomes" id="UP000028864"/>
    </source>
</evidence>
<dbReference type="Proteomes" id="UP000028864">
    <property type="component" value="Unassembled WGS sequence"/>
</dbReference>
<reference evidence="1" key="2">
    <citation type="submission" date="2015-09" db="EMBL/GenBank/DDBJ databases">
        <title>Draft genome sequence of Mycobacterium neoaurum DSM 44074.</title>
        <authorList>
            <person name="Croce O."/>
            <person name="Robert C."/>
            <person name="Raoult D."/>
            <person name="Drancourt M."/>
        </authorList>
    </citation>
    <scope>NUCLEOTIDE SEQUENCE</scope>
    <source>
        <strain evidence="1">DSM 44074</strain>
    </source>
</reference>
<reference evidence="1" key="1">
    <citation type="submission" date="2014-05" db="EMBL/GenBank/DDBJ databases">
        <authorList>
            <person name="Urmite Genomes"/>
        </authorList>
    </citation>
    <scope>NUCLEOTIDE SEQUENCE</scope>
    <source>
        <strain evidence="1">DSM 44074</strain>
    </source>
</reference>
<evidence type="ECO:0008006" key="3">
    <source>
        <dbReference type="Google" id="ProtNLM"/>
    </source>
</evidence>
<gene>
    <name evidence="1" type="ORF">BN1047_02822</name>
</gene>
<accession>A0AAV2WLD9</accession>
<dbReference type="RefSeq" id="WP_030137205.1">
    <property type="nucleotide sequence ID" value="NZ_LK021338.1"/>
</dbReference>
<organism evidence="1 2">
    <name type="scientific">Mycolicibacterium neoaurum</name>
    <name type="common">Mycobacterium neoaurum</name>
    <dbReference type="NCBI Taxonomy" id="1795"/>
    <lineage>
        <taxon>Bacteria</taxon>
        <taxon>Bacillati</taxon>
        <taxon>Actinomycetota</taxon>
        <taxon>Actinomycetes</taxon>
        <taxon>Mycobacteriales</taxon>
        <taxon>Mycobacteriaceae</taxon>
        <taxon>Mycolicibacterium</taxon>
    </lineage>
</organism>
<protein>
    <recommendedName>
        <fullName evidence="3">Secreted protein</fullName>
    </recommendedName>
</protein>